<gene>
    <name evidence="1" type="ORF">SAMN05216337_1017102</name>
</gene>
<dbReference type="Proteomes" id="UP000199245">
    <property type="component" value="Unassembled WGS sequence"/>
</dbReference>
<evidence type="ECO:0000313" key="2">
    <source>
        <dbReference type="Proteomes" id="UP000199245"/>
    </source>
</evidence>
<protein>
    <submittedName>
        <fullName evidence="1">Uncharacterized protein</fullName>
    </submittedName>
</protein>
<sequence>MMAPHRISPNRLRELREKVQRLVRERLGERLICTRCGAKFSTYSDKCEAPLDERCPGFNVVDRVQMAAEKEVGLC</sequence>
<name>A0A1G6YUY5_9BRAD</name>
<accession>A0A1G6YUY5</accession>
<proteinExistence type="predicted"/>
<dbReference type="AlphaFoldDB" id="A0A1G6YUY5"/>
<organism evidence="1 2">
    <name type="scientific">Bradyrhizobium brasilense</name>
    <dbReference type="NCBI Taxonomy" id="1419277"/>
    <lineage>
        <taxon>Bacteria</taxon>
        <taxon>Pseudomonadati</taxon>
        <taxon>Pseudomonadota</taxon>
        <taxon>Alphaproteobacteria</taxon>
        <taxon>Hyphomicrobiales</taxon>
        <taxon>Nitrobacteraceae</taxon>
        <taxon>Bradyrhizobium</taxon>
    </lineage>
</organism>
<evidence type="ECO:0000313" key="1">
    <source>
        <dbReference type="EMBL" id="SDD94092.1"/>
    </source>
</evidence>
<dbReference type="EMBL" id="FMZW01000017">
    <property type="protein sequence ID" value="SDD94092.1"/>
    <property type="molecule type" value="Genomic_DNA"/>
</dbReference>
<reference evidence="1 2" key="1">
    <citation type="submission" date="2016-10" db="EMBL/GenBank/DDBJ databases">
        <authorList>
            <person name="de Groot N.N."/>
        </authorList>
    </citation>
    <scope>NUCLEOTIDE SEQUENCE [LARGE SCALE GENOMIC DNA]</scope>
    <source>
        <strain evidence="1 2">R5</strain>
    </source>
</reference>